<protein>
    <recommendedName>
        <fullName evidence="4">F-box domain-containing protein</fullName>
    </recommendedName>
</protein>
<dbReference type="Proteomes" id="UP000467700">
    <property type="component" value="Unassembled WGS sequence"/>
</dbReference>
<proteinExistence type="predicted"/>
<evidence type="ECO:0008006" key="4">
    <source>
        <dbReference type="Google" id="ProtNLM"/>
    </source>
</evidence>
<evidence type="ECO:0000313" key="2">
    <source>
        <dbReference type="EMBL" id="CAA7270810.1"/>
    </source>
</evidence>
<feature type="region of interest" description="Disordered" evidence="1">
    <location>
        <begin position="486"/>
        <end position="535"/>
    </location>
</feature>
<feature type="compositionally biased region" description="Basic residues" evidence="1">
    <location>
        <begin position="308"/>
        <end position="322"/>
    </location>
</feature>
<reference evidence="2 3" key="1">
    <citation type="submission" date="2020-01" db="EMBL/GenBank/DDBJ databases">
        <authorList>
            <person name="Gupta K D."/>
        </authorList>
    </citation>
    <scope>NUCLEOTIDE SEQUENCE [LARGE SCALE GENOMIC DNA]</scope>
</reference>
<name>A0A8S0WIX2_CYCAE</name>
<feature type="compositionally biased region" description="Pro residues" evidence="1">
    <location>
        <begin position="491"/>
        <end position="515"/>
    </location>
</feature>
<gene>
    <name evidence="2" type="ORF">AAE3_LOCUS13074</name>
</gene>
<dbReference type="OrthoDB" id="2788229at2759"/>
<feature type="compositionally biased region" description="Acidic residues" evidence="1">
    <location>
        <begin position="267"/>
        <end position="278"/>
    </location>
</feature>
<dbReference type="EMBL" id="CACVBS010000097">
    <property type="protein sequence ID" value="CAA7270810.1"/>
    <property type="molecule type" value="Genomic_DNA"/>
</dbReference>
<comment type="caution">
    <text evidence="2">The sequence shown here is derived from an EMBL/GenBank/DDBJ whole genome shotgun (WGS) entry which is preliminary data.</text>
</comment>
<accession>A0A8S0WIX2</accession>
<feature type="region of interest" description="Disordered" evidence="1">
    <location>
        <begin position="254"/>
        <end position="322"/>
    </location>
</feature>
<evidence type="ECO:0000256" key="1">
    <source>
        <dbReference type="SAM" id="MobiDB-lite"/>
    </source>
</evidence>
<sequence>MRDAPQELIDAMLAFAHSDAPTLRAARLVSRAWNVSARAHLFRALELSLVPDRRSSSSASNPLQRVLSVLESSADVRESVREVTLESSLSRSSSSSPHSASYCSAASTEASALALTLILALLPRVRVLHLRSLRLSFPFSSPPSISPSYSPSPSLSPLPPALLLALLRVLQSPTLSHLEFWNCELESPEALLGLLSHACSLSGSATGSGRGTVASARVSHVRFTHTSTGAGPSPTSSSSAAPVPIANSFPSAFVSTAPSSDSASELASEDGDDPEDDTPSPFHLSSTSDFTAPSPSPSFPCSSSPTRQHQRQRRHRHRHQRSALKHLTLESTPLAPLLALDAQPQNAIDLRSVRHLSLVHMGGGGDMSSVQSLLDRVGDGLEVLDLRGGPGCRTSSYLSLSLSSVLTHFIVRTDQTTITRLSSQSPPLHLGALPNLTTLRLSGLQWTPTHCPAEALSALLASSSSSSTHPPSSLQSLHLTVTALRLRSSRPPSPSPSPSPAPSPIPTPTPSPTSPPAAAEPSSHQPLPTAPWSTLGSTLAHPHFRSLKRVEVRVMAVRKGDVDVEGLESALGGFGGEEREGRVRVSVDVF</sequence>
<feature type="compositionally biased region" description="Low complexity" evidence="1">
    <location>
        <begin position="285"/>
        <end position="307"/>
    </location>
</feature>
<dbReference type="AlphaFoldDB" id="A0A8S0WIX2"/>
<evidence type="ECO:0000313" key="3">
    <source>
        <dbReference type="Proteomes" id="UP000467700"/>
    </source>
</evidence>
<keyword evidence="3" id="KW-1185">Reference proteome</keyword>
<organism evidence="2 3">
    <name type="scientific">Cyclocybe aegerita</name>
    <name type="common">Black poplar mushroom</name>
    <name type="synonym">Agrocybe aegerita</name>
    <dbReference type="NCBI Taxonomy" id="1973307"/>
    <lineage>
        <taxon>Eukaryota</taxon>
        <taxon>Fungi</taxon>
        <taxon>Dikarya</taxon>
        <taxon>Basidiomycota</taxon>
        <taxon>Agaricomycotina</taxon>
        <taxon>Agaricomycetes</taxon>
        <taxon>Agaricomycetidae</taxon>
        <taxon>Agaricales</taxon>
        <taxon>Agaricineae</taxon>
        <taxon>Bolbitiaceae</taxon>
        <taxon>Cyclocybe</taxon>
    </lineage>
</organism>